<proteinExistence type="predicted"/>
<accession>A0ABP8YTR9</accession>
<evidence type="ECO:0000256" key="1">
    <source>
        <dbReference type="SAM" id="MobiDB-lite"/>
    </source>
</evidence>
<keyword evidence="3" id="KW-1185">Reference proteome</keyword>
<evidence type="ECO:0008006" key="4">
    <source>
        <dbReference type="Google" id="ProtNLM"/>
    </source>
</evidence>
<feature type="region of interest" description="Disordered" evidence="1">
    <location>
        <begin position="66"/>
        <end position="95"/>
    </location>
</feature>
<dbReference type="EMBL" id="BAABKN010000012">
    <property type="protein sequence ID" value="GAA4735042.1"/>
    <property type="molecule type" value="Genomic_DNA"/>
</dbReference>
<sequence>MLGFSRVLDFEVTLDYGPPGKPDFWIGIQPEGEGPSSGPNREVHIAFAASPADAVRAFRDAAVSLGPRPRRQQRRGCVSHGGAGVARDTRFTGYP</sequence>
<gene>
    <name evidence="2" type="ORF">GCM10023350_18470</name>
</gene>
<reference evidence="3" key="1">
    <citation type="journal article" date="2019" name="Int. J. Syst. Evol. Microbiol.">
        <title>The Global Catalogue of Microorganisms (GCM) 10K type strain sequencing project: providing services to taxonomists for standard genome sequencing and annotation.</title>
        <authorList>
            <consortium name="The Broad Institute Genomics Platform"/>
            <consortium name="The Broad Institute Genome Sequencing Center for Infectious Disease"/>
            <person name="Wu L."/>
            <person name="Ma J."/>
        </authorList>
    </citation>
    <scope>NUCLEOTIDE SEQUENCE [LARGE SCALE GENOMIC DNA]</scope>
    <source>
        <strain evidence="3">JCM 18532</strain>
    </source>
</reference>
<dbReference type="InterPro" id="IPR029068">
    <property type="entry name" value="Glyas_Bleomycin-R_OHBP_Dase"/>
</dbReference>
<name>A0ABP8YTR9_9ACTN</name>
<dbReference type="RefSeq" id="WP_345526472.1">
    <property type="nucleotide sequence ID" value="NZ_BAABKN010000012.1"/>
</dbReference>
<evidence type="ECO:0000313" key="3">
    <source>
        <dbReference type="Proteomes" id="UP001499882"/>
    </source>
</evidence>
<protein>
    <recommendedName>
        <fullName evidence="4">VOC family protein</fullName>
    </recommendedName>
</protein>
<dbReference type="SUPFAM" id="SSF54593">
    <property type="entry name" value="Glyoxalase/Bleomycin resistance protein/Dihydroxybiphenyl dioxygenase"/>
    <property type="match status" value="1"/>
</dbReference>
<dbReference type="Proteomes" id="UP001499882">
    <property type="component" value="Unassembled WGS sequence"/>
</dbReference>
<comment type="caution">
    <text evidence="2">The sequence shown here is derived from an EMBL/GenBank/DDBJ whole genome shotgun (WGS) entry which is preliminary data.</text>
</comment>
<evidence type="ECO:0000313" key="2">
    <source>
        <dbReference type="EMBL" id="GAA4735042.1"/>
    </source>
</evidence>
<dbReference type="Gene3D" id="3.10.180.10">
    <property type="entry name" value="2,3-Dihydroxybiphenyl 1,2-Dioxygenase, domain 1"/>
    <property type="match status" value="1"/>
</dbReference>
<organism evidence="2 3">
    <name type="scientific">Nocardioides endophyticus</name>
    <dbReference type="NCBI Taxonomy" id="1353775"/>
    <lineage>
        <taxon>Bacteria</taxon>
        <taxon>Bacillati</taxon>
        <taxon>Actinomycetota</taxon>
        <taxon>Actinomycetes</taxon>
        <taxon>Propionibacteriales</taxon>
        <taxon>Nocardioidaceae</taxon>
        <taxon>Nocardioides</taxon>
    </lineage>
</organism>